<dbReference type="AlphaFoldDB" id="A0AAV8X6E9"/>
<dbReference type="EMBL" id="JANEYF010003732">
    <property type="protein sequence ID" value="KAJ8934321.1"/>
    <property type="molecule type" value="Genomic_DNA"/>
</dbReference>
<keyword evidence="1" id="KW-0812">Transmembrane</keyword>
<name>A0AAV8X6E9_9CUCU</name>
<sequence>MGSGVDDAPASRAARLVADLRQLLTLKQHYYPEGGWGWVVLVCAVLVHILSHGFVASAGLLHIEIVRKFGTTVAEPTGRGDRYFN</sequence>
<dbReference type="Proteomes" id="UP001162156">
    <property type="component" value="Unassembled WGS sequence"/>
</dbReference>
<keyword evidence="1" id="KW-1133">Transmembrane helix</keyword>
<proteinExistence type="predicted"/>
<keyword evidence="3" id="KW-1185">Reference proteome</keyword>
<feature type="transmembrane region" description="Helical" evidence="1">
    <location>
        <begin position="36"/>
        <end position="61"/>
    </location>
</feature>
<protein>
    <submittedName>
        <fullName evidence="2">Uncharacterized protein</fullName>
    </submittedName>
</protein>
<accession>A0AAV8X6E9</accession>
<evidence type="ECO:0000313" key="2">
    <source>
        <dbReference type="EMBL" id="KAJ8934321.1"/>
    </source>
</evidence>
<reference evidence="2" key="1">
    <citation type="journal article" date="2023" name="Insect Mol. Biol.">
        <title>Genome sequencing provides insights into the evolution of gene families encoding plant cell wall-degrading enzymes in longhorned beetles.</title>
        <authorList>
            <person name="Shin N.R."/>
            <person name="Okamura Y."/>
            <person name="Kirsch R."/>
            <person name="Pauchet Y."/>
        </authorList>
    </citation>
    <scope>NUCLEOTIDE SEQUENCE</scope>
    <source>
        <strain evidence="2">RBIC_L_NR</strain>
    </source>
</reference>
<evidence type="ECO:0000313" key="3">
    <source>
        <dbReference type="Proteomes" id="UP001162156"/>
    </source>
</evidence>
<gene>
    <name evidence="2" type="ORF">NQ314_013361</name>
</gene>
<comment type="caution">
    <text evidence="2">The sequence shown here is derived from an EMBL/GenBank/DDBJ whole genome shotgun (WGS) entry which is preliminary data.</text>
</comment>
<organism evidence="2 3">
    <name type="scientific">Rhamnusium bicolor</name>
    <dbReference type="NCBI Taxonomy" id="1586634"/>
    <lineage>
        <taxon>Eukaryota</taxon>
        <taxon>Metazoa</taxon>
        <taxon>Ecdysozoa</taxon>
        <taxon>Arthropoda</taxon>
        <taxon>Hexapoda</taxon>
        <taxon>Insecta</taxon>
        <taxon>Pterygota</taxon>
        <taxon>Neoptera</taxon>
        <taxon>Endopterygota</taxon>
        <taxon>Coleoptera</taxon>
        <taxon>Polyphaga</taxon>
        <taxon>Cucujiformia</taxon>
        <taxon>Chrysomeloidea</taxon>
        <taxon>Cerambycidae</taxon>
        <taxon>Lepturinae</taxon>
        <taxon>Rhagiini</taxon>
        <taxon>Rhamnusium</taxon>
    </lineage>
</organism>
<evidence type="ECO:0000256" key="1">
    <source>
        <dbReference type="SAM" id="Phobius"/>
    </source>
</evidence>
<keyword evidence="1" id="KW-0472">Membrane</keyword>